<reference evidence="3 4" key="1">
    <citation type="submission" date="2018-01" db="EMBL/GenBank/DDBJ databases">
        <authorList>
            <person name="Paulsen S."/>
            <person name="Gram L.K."/>
        </authorList>
    </citation>
    <scope>NUCLEOTIDE SEQUENCE [LARGE SCALE GENOMIC DNA]</scope>
    <source>
        <strain evidence="1 4">S3790</strain>
        <strain evidence="2 3">S3895</strain>
    </source>
</reference>
<reference evidence="1" key="3">
    <citation type="submission" date="2019-09" db="EMBL/GenBank/DDBJ databases">
        <title>Co-occurence of chitin degradation, pigmentation and bioactivity in marine Pseudoalteromonas.</title>
        <authorList>
            <person name="Sonnenschein E.C."/>
            <person name="Bech P.K."/>
        </authorList>
    </citation>
    <scope>NUCLEOTIDE SEQUENCE</scope>
    <source>
        <strain evidence="1">S3790</strain>
    </source>
</reference>
<evidence type="ECO:0000313" key="2">
    <source>
        <dbReference type="EMBL" id="TMO70969.1"/>
    </source>
</evidence>
<gene>
    <name evidence="1" type="ORF">CWC19_11630</name>
    <name evidence="2" type="ORF">CWC20_18785</name>
</gene>
<sequence length="61" mass="6957">MNIHKGYVDSDETEGYFQILSYFISEKHADSPKPVDDITRLGSLKLFEHIVQGLNCQEVIS</sequence>
<keyword evidence="3" id="KW-1185">Reference proteome</keyword>
<comment type="caution">
    <text evidence="1">The sequence shown here is derived from an EMBL/GenBank/DDBJ whole genome shotgun (WGS) entry which is preliminary data.</text>
</comment>
<dbReference type="EMBL" id="PNBW01000120">
    <property type="protein sequence ID" value="TMO70969.1"/>
    <property type="molecule type" value="Genomic_DNA"/>
</dbReference>
<protein>
    <submittedName>
        <fullName evidence="1">Uncharacterized protein</fullName>
    </submittedName>
</protein>
<dbReference type="RefSeq" id="WP_138592026.1">
    <property type="nucleotide sequence ID" value="NZ_PNBW01000120.1"/>
</dbReference>
<proteinExistence type="predicted"/>
<dbReference type="Proteomes" id="UP000307164">
    <property type="component" value="Unassembled WGS sequence"/>
</dbReference>
<dbReference type="EMBL" id="PNBX01000047">
    <property type="protein sequence ID" value="TMO67964.1"/>
    <property type="molecule type" value="Genomic_DNA"/>
</dbReference>
<dbReference type="AlphaFoldDB" id="A0A5S3V7X6"/>
<dbReference type="Proteomes" id="UP000307217">
    <property type="component" value="Unassembled WGS sequence"/>
</dbReference>
<evidence type="ECO:0000313" key="4">
    <source>
        <dbReference type="Proteomes" id="UP000307217"/>
    </source>
</evidence>
<dbReference type="OrthoDB" id="6298433at2"/>
<name>A0A5S3V7X6_9GAMM</name>
<reference evidence="3 4" key="2">
    <citation type="submission" date="2019-06" db="EMBL/GenBank/DDBJ databases">
        <title>Co-occurence of chitin degradation, pigmentation and bioactivity in marine Pseudoalteromonas.</title>
        <authorList>
            <person name="Sonnenschein E.C."/>
            <person name="Bech P.K."/>
        </authorList>
    </citation>
    <scope>NUCLEOTIDE SEQUENCE [LARGE SCALE GENOMIC DNA]</scope>
    <source>
        <strain evidence="4">S3790</strain>
        <strain evidence="2 3">S3895</strain>
    </source>
</reference>
<organism evidence="1 4">
    <name type="scientific">Pseudoalteromonas aurantia</name>
    <dbReference type="NCBI Taxonomy" id="43654"/>
    <lineage>
        <taxon>Bacteria</taxon>
        <taxon>Pseudomonadati</taxon>
        <taxon>Pseudomonadota</taxon>
        <taxon>Gammaproteobacteria</taxon>
        <taxon>Alteromonadales</taxon>
        <taxon>Pseudoalteromonadaceae</taxon>
        <taxon>Pseudoalteromonas</taxon>
    </lineage>
</organism>
<evidence type="ECO:0000313" key="3">
    <source>
        <dbReference type="Proteomes" id="UP000307164"/>
    </source>
</evidence>
<evidence type="ECO:0000313" key="1">
    <source>
        <dbReference type="EMBL" id="TMO67964.1"/>
    </source>
</evidence>
<accession>A0A5S3V7X6</accession>